<evidence type="ECO:0000313" key="2">
    <source>
        <dbReference type="Proteomes" id="UP000037035"/>
    </source>
</evidence>
<keyword evidence="2" id="KW-1185">Reference proteome</keyword>
<evidence type="ECO:0000313" key="1">
    <source>
        <dbReference type="EMBL" id="KNZ54271.1"/>
    </source>
</evidence>
<dbReference type="AlphaFoldDB" id="A0A0L6V0I4"/>
<comment type="caution">
    <text evidence="1">The sequence shown here is derived from an EMBL/GenBank/DDBJ whole genome shotgun (WGS) entry which is preliminary data.</text>
</comment>
<name>A0A0L6V0I4_9BASI</name>
<dbReference type="Proteomes" id="UP000037035">
    <property type="component" value="Unassembled WGS sequence"/>
</dbReference>
<proteinExistence type="predicted"/>
<reference evidence="1 2" key="1">
    <citation type="submission" date="2015-08" db="EMBL/GenBank/DDBJ databases">
        <title>Next Generation Sequencing and Analysis of the Genome of Puccinia sorghi L Schw, the Causal Agent of Maize Common Rust.</title>
        <authorList>
            <person name="Rochi L."/>
            <person name="Burguener G."/>
            <person name="Darino M."/>
            <person name="Turjanski A."/>
            <person name="Kreff E."/>
            <person name="Dieguez M.J."/>
            <person name="Sacco F."/>
        </authorList>
    </citation>
    <scope>NUCLEOTIDE SEQUENCE [LARGE SCALE GENOMIC DNA]</scope>
    <source>
        <strain evidence="1 2">RO10H11247</strain>
    </source>
</reference>
<dbReference type="VEuPathDB" id="FungiDB:VP01_2993g3"/>
<protein>
    <submittedName>
        <fullName evidence="1">Putative signal peptide protein</fullName>
    </submittedName>
</protein>
<accession>A0A0L6V0I4</accession>
<dbReference type="EMBL" id="LAVV01007938">
    <property type="protein sequence ID" value="KNZ54271.1"/>
    <property type="molecule type" value="Genomic_DNA"/>
</dbReference>
<gene>
    <name evidence="1" type="ORF">VP01_2993g3</name>
</gene>
<organism evidence="1 2">
    <name type="scientific">Puccinia sorghi</name>
    <dbReference type="NCBI Taxonomy" id="27349"/>
    <lineage>
        <taxon>Eukaryota</taxon>
        <taxon>Fungi</taxon>
        <taxon>Dikarya</taxon>
        <taxon>Basidiomycota</taxon>
        <taxon>Pucciniomycotina</taxon>
        <taxon>Pucciniomycetes</taxon>
        <taxon>Pucciniales</taxon>
        <taxon>Pucciniaceae</taxon>
        <taxon>Puccinia</taxon>
    </lineage>
</organism>
<sequence>MADKMRKIFIFLFFWPIWRSSASILCGPP</sequence>